<dbReference type="FunFam" id="1.10.10.10:FF:000018">
    <property type="entry name" value="DNA-binding response regulator ResD"/>
    <property type="match status" value="1"/>
</dbReference>
<sequence length="230" mass="25957">MIFLLEDDGNIRKLVEYTLNANNMDVKSFGLPSDFWEAMGNDKLPELILLDIMLPQEDGMDILRKIRNDNVTKSIPVIMLTAKGTEFDKVIGLDCGADDYVCKPFSPLELVARIKAVKRRAGHAIKSDSSTYNINGVIIIDGQSHRIEVVGDEISLTPKEFDLIEILAKNRGNVLSREELLRKIWGYNFDGETRTVDVHIRKLRQKLGDYADLIETVKGIGYCIKGENDE</sequence>
<dbReference type="CDD" id="cd00383">
    <property type="entry name" value="trans_reg_C"/>
    <property type="match status" value="1"/>
</dbReference>
<evidence type="ECO:0000313" key="12">
    <source>
        <dbReference type="EMBL" id="HIU49783.1"/>
    </source>
</evidence>
<comment type="caution">
    <text evidence="12">The sequence shown here is derived from an EMBL/GenBank/DDBJ whole genome shotgun (WGS) entry which is preliminary data.</text>
</comment>
<dbReference type="SUPFAM" id="SSF46894">
    <property type="entry name" value="C-terminal effector domain of the bipartite response regulators"/>
    <property type="match status" value="1"/>
</dbReference>
<evidence type="ECO:0000256" key="1">
    <source>
        <dbReference type="ARBA" id="ARBA00018672"/>
    </source>
</evidence>
<evidence type="ECO:0000313" key="13">
    <source>
        <dbReference type="Proteomes" id="UP000824118"/>
    </source>
</evidence>
<evidence type="ECO:0000256" key="2">
    <source>
        <dbReference type="ARBA" id="ARBA00022553"/>
    </source>
</evidence>
<keyword evidence="5 9" id="KW-0238">DNA-binding</keyword>
<dbReference type="PROSITE" id="PS50110">
    <property type="entry name" value="RESPONSE_REGULATORY"/>
    <property type="match status" value="1"/>
</dbReference>
<dbReference type="InterPro" id="IPR039420">
    <property type="entry name" value="WalR-like"/>
</dbReference>
<evidence type="ECO:0000256" key="6">
    <source>
        <dbReference type="ARBA" id="ARBA00023163"/>
    </source>
</evidence>
<keyword evidence="4" id="KW-0805">Transcription regulation</keyword>
<dbReference type="SMART" id="SM00862">
    <property type="entry name" value="Trans_reg_C"/>
    <property type="match status" value="1"/>
</dbReference>
<dbReference type="GO" id="GO:0032993">
    <property type="term" value="C:protein-DNA complex"/>
    <property type="evidence" value="ECO:0007669"/>
    <property type="project" value="TreeGrafter"/>
</dbReference>
<evidence type="ECO:0000256" key="9">
    <source>
        <dbReference type="PROSITE-ProRule" id="PRU01091"/>
    </source>
</evidence>
<evidence type="ECO:0000256" key="8">
    <source>
        <dbReference type="PROSITE-ProRule" id="PRU00169"/>
    </source>
</evidence>
<reference evidence="12" key="2">
    <citation type="journal article" date="2021" name="PeerJ">
        <title>Extensive microbial diversity within the chicken gut microbiome revealed by metagenomics and culture.</title>
        <authorList>
            <person name="Gilroy R."/>
            <person name="Ravi A."/>
            <person name="Getino M."/>
            <person name="Pursley I."/>
            <person name="Horton D.L."/>
            <person name="Alikhan N.F."/>
            <person name="Baker D."/>
            <person name="Gharbi K."/>
            <person name="Hall N."/>
            <person name="Watson M."/>
            <person name="Adriaenssens E.M."/>
            <person name="Foster-Nyarko E."/>
            <person name="Jarju S."/>
            <person name="Secka A."/>
            <person name="Antonio M."/>
            <person name="Oren A."/>
            <person name="Chaudhuri R.R."/>
            <person name="La Ragione R."/>
            <person name="Hildebrand F."/>
            <person name="Pallen M.J."/>
        </authorList>
    </citation>
    <scope>NUCLEOTIDE SEQUENCE</scope>
    <source>
        <strain evidence="12">ChiGjej1B1-1684</strain>
    </source>
</reference>
<feature type="modified residue" description="4-aspartylphosphate" evidence="8">
    <location>
        <position position="51"/>
    </location>
</feature>
<feature type="domain" description="Response regulatory" evidence="10">
    <location>
        <begin position="1"/>
        <end position="118"/>
    </location>
</feature>
<dbReference type="InterPro" id="IPR011006">
    <property type="entry name" value="CheY-like_superfamily"/>
</dbReference>
<dbReference type="Gene3D" id="6.10.250.690">
    <property type="match status" value="1"/>
</dbReference>
<dbReference type="SMART" id="SM00448">
    <property type="entry name" value="REC"/>
    <property type="match status" value="1"/>
</dbReference>
<dbReference type="GO" id="GO:0000976">
    <property type="term" value="F:transcription cis-regulatory region binding"/>
    <property type="evidence" value="ECO:0007669"/>
    <property type="project" value="TreeGrafter"/>
</dbReference>
<evidence type="ECO:0000259" key="10">
    <source>
        <dbReference type="PROSITE" id="PS50110"/>
    </source>
</evidence>
<evidence type="ECO:0000259" key="11">
    <source>
        <dbReference type="PROSITE" id="PS51755"/>
    </source>
</evidence>
<proteinExistence type="predicted"/>
<feature type="domain" description="OmpR/PhoB-type" evidence="11">
    <location>
        <begin position="129"/>
        <end position="226"/>
    </location>
</feature>
<dbReference type="GO" id="GO:0000156">
    <property type="term" value="F:phosphorelay response regulator activity"/>
    <property type="evidence" value="ECO:0007669"/>
    <property type="project" value="TreeGrafter"/>
</dbReference>
<dbReference type="InterPro" id="IPR001789">
    <property type="entry name" value="Sig_transdc_resp-reg_receiver"/>
</dbReference>
<feature type="DNA-binding region" description="OmpR/PhoB-type" evidence="9">
    <location>
        <begin position="129"/>
        <end position="226"/>
    </location>
</feature>
<dbReference type="InterPro" id="IPR016032">
    <property type="entry name" value="Sig_transdc_resp-reg_C-effctor"/>
</dbReference>
<gene>
    <name evidence="12" type="ORF">IAD22_02050</name>
</gene>
<reference evidence="12" key="1">
    <citation type="submission" date="2020-10" db="EMBL/GenBank/DDBJ databases">
        <authorList>
            <person name="Gilroy R."/>
        </authorList>
    </citation>
    <scope>NUCLEOTIDE SEQUENCE</scope>
    <source>
        <strain evidence="12">ChiGjej1B1-1684</strain>
    </source>
</reference>
<dbReference type="PROSITE" id="PS51755">
    <property type="entry name" value="OMPR_PHOB"/>
    <property type="match status" value="1"/>
</dbReference>
<accession>A0A9D1LX84</accession>
<keyword evidence="3" id="KW-0902">Two-component regulatory system</keyword>
<evidence type="ECO:0000256" key="5">
    <source>
        <dbReference type="ARBA" id="ARBA00023125"/>
    </source>
</evidence>
<dbReference type="InterPro" id="IPR036388">
    <property type="entry name" value="WH-like_DNA-bd_sf"/>
</dbReference>
<dbReference type="PANTHER" id="PTHR48111:SF40">
    <property type="entry name" value="PHOSPHATE REGULON TRANSCRIPTIONAL REGULATORY PROTEIN PHOB"/>
    <property type="match status" value="1"/>
</dbReference>
<dbReference type="Gene3D" id="3.40.50.2300">
    <property type="match status" value="1"/>
</dbReference>
<dbReference type="PANTHER" id="PTHR48111">
    <property type="entry name" value="REGULATOR OF RPOS"/>
    <property type="match status" value="1"/>
</dbReference>
<dbReference type="Pfam" id="PF00486">
    <property type="entry name" value="Trans_reg_C"/>
    <property type="match status" value="1"/>
</dbReference>
<dbReference type="Proteomes" id="UP000824118">
    <property type="component" value="Unassembled WGS sequence"/>
</dbReference>
<dbReference type="EMBL" id="DVNG01000031">
    <property type="protein sequence ID" value="HIU49783.1"/>
    <property type="molecule type" value="Genomic_DNA"/>
</dbReference>
<evidence type="ECO:0000256" key="3">
    <source>
        <dbReference type="ARBA" id="ARBA00023012"/>
    </source>
</evidence>
<keyword evidence="2 8" id="KW-0597">Phosphoprotein</keyword>
<dbReference type="InterPro" id="IPR001867">
    <property type="entry name" value="OmpR/PhoB-type_DNA-bd"/>
</dbReference>
<dbReference type="GO" id="GO:0006355">
    <property type="term" value="P:regulation of DNA-templated transcription"/>
    <property type="evidence" value="ECO:0007669"/>
    <property type="project" value="InterPro"/>
</dbReference>
<dbReference type="Gene3D" id="1.10.10.10">
    <property type="entry name" value="Winged helix-like DNA-binding domain superfamily/Winged helix DNA-binding domain"/>
    <property type="match status" value="1"/>
</dbReference>
<protein>
    <recommendedName>
        <fullName evidence="1">Stage 0 sporulation protein A homolog</fullName>
    </recommendedName>
</protein>
<dbReference type="Pfam" id="PF00072">
    <property type="entry name" value="Response_reg"/>
    <property type="match status" value="1"/>
</dbReference>
<dbReference type="AlphaFoldDB" id="A0A9D1LX84"/>
<dbReference type="GO" id="GO:0005829">
    <property type="term" value="C:cytosol"/>
    <property type="evidence" value="ECO:0007669"/>
    <property type="project" value="TreeGrafter"/>
</dbReference>
<evidence type="ECO:0000256" key="4">
    <source>
        <dbReference type="ARBA" id="ARBA00023015"/>
    </source>
</evidence>
<dbReference type="SUPFAM" id="SSF52172">
    <property type="entry name" value="CheY-like"/>
    <property type="match status" value="1"/>
</dbReference>
<evidence type="ECO:0000256" key="7">
    <source>
        <dbReference type="ARBA" id="ARBA00024867"/>
    </source>
</evidence>
<organism evidence="12 13">
    <name type="scientific">Candidatus Limousia pullorum</name>
    <dbReference type="NCBI Taxonomy" id="2840860"/>
    <lineage>
        <taxon>Bacteria</taxon>
        <taxon>Bacillati</taxon>
        <taxon>Bacillota</taxon>
        <taxon>Clostridia</taxon>
        <taxon>Eubacteriales</taxon>
        <taxon>Oscillospiraceae</taxon>
        <taxon>Oscillospiraceae incertae sedis</taxon>
        <taxon>Candidatus Limousia</taxon>
    </lineage>
</organism>
<name>A0A9D1LX84_9FIRM</name>
<keyword evidence="6" id="KW-0804">Transcription</keyword>
<comment type="function">
    <text evidence="7">May play the central regulatory role in sporulation. It may be an element of the effector pathway responsible for the activation of sporulation genes in response to nutritional stress. Spo0A may act in concert with spo0H (a sigma factor) to control the expression of some genes that are critical to the sporulation process.</text>
</comment>